<dbReference type="PANTHER" id="PTHR46148">
    <property type="entry name" value="CHROMO DOMAIN-CONTAINING PROTEIN"/>
    <property type="match status" value="1"/>
</dbReference>
<dbReference type="AlphaFoldDB" id="A0AAV9LYQ9"/>
<protein>
    <recommendedName>
        <fullName evidence="1">Tf2-1-like SH3-like domain-containing protein</fullName>
    </recommendedName>
</protein>
<keyword evidence="3" id="KW-1185">Reference proteome</keyword>
<accession>A0AAV9LYQ9</accession>
<dbReference type="InterPro" id="IPR056924">
    <property type="entry name" value="SH3_Tf2-1"/>
</dbReference>
<dbReference type="EMBL" id="JAWPEI010000004">
    <property type="protein sequence ID" value="KAK4729695.1"/>
    <property type="molecule type" value="Genomic_DNA"/>
</dbReference>
<sequence length="114" mass="12935">MRFGKKGKLSYRYVGSFQILRRVGKVAYELYLPNELALVHPIFHVSMLKKCIGDSASIVPLEGLGVKENLSYEEVLVEILDRQVKKLRNKKLLMGKCCGGTSKLRVLFGRPRPI</sequence>
<feature type="domain" description="Tf2-1-like SH3-like" evidence="1">
    <location>
        <begin position="3"/>
        <end position="51"/>
    </location>
</feature>
<organism evidence="2 3">
    <name type="scientific">Solanum pinnatisectum</name>
    <name type="common">tansyleaf nightshade</name>
    <dbReference type="NCBI Taxonomy" id="50273"/>
    <lineage>
        <taxon>Eukaryota</taxon>
        <taxon>Viridiplantae</taxon>
        <taxon>Streptophyta</taxon>
        <taxon>Embryophyta</taxon>
        <taxon>Tracheophyta</taxon>
        <taxon>Spermatophyta</taxon>
        <taxon>Magnoliopsida</taxon>
        <taxon>eudicotyledons</taxon>
        <taxon>Gunneridae</taxon>
        <taxon>Pentapetalae</taxon>
        <taxon>asterids</taxon>
        <taxon>lamiids</taxon>
        <taxon>Solanales</taxon>
        <taxon>Solanaceae</taxon>
        <taxon>Solanoideae</taxon>
        <taxon>Solaneae</taxon>
        <taxon>Solanum</taxon>
    </lineage>
</organism>
<reference evidence="2 3" key="1">
    <citation type="submission" date="2023-10" db="EMBL/GenBank/DDBJ databases">
        <title>Genome-Wide Identification Analysis in wild type Solanum Pinnatisectum Reveals Some Genes Defensing Phytophthora Infestans.</title>
        <authorList>
            <person name="Sun C."/>
        </authorList>
    </citation>
    <scope>NUCLEOTIDE SEQUENCE [LARGE SCALE GENOMIC DNA]</scope>
    <source>
        <strain evidence="2">LQN</strain>
        <tissue evidence="2">Leaf</tissue>
    </source>
</reference>
<comment type="caution">
    <text evidence="2">The sequence shown here is derived from an EMBL/GenBank/DDBJ whole genome shotgun (WGS) entry which is preliminary data.</text>
</comment>
<name>A0AAV9LYQ9_9SOLN</name>
<proteinExistence type="predicted"/>
<evidence type="ECO:0000313" key="3">
    <source>
        <dbReference type="Proteomes" id="UP001311915"/>
    </source>
</evidence>
<gene>
    <name evidence="2" type="ORF">R3W88_022683</name>
</gene>
<dbReference type="Proteomes" id="UP001311915">
    <property type="component" value="Unassembled WGS sequence"/>
</dbReference>
<evidence type="ECO:0000259" key="1">
    <source>
        <dbReference type="Pfam" id="PF24626"/>
    </source>
</evidence>
<dbReference type="Pfam" id="PF24626">
    <property type="entry name" value="SH3_Tf2-1"/>
    <property type="match status" value="1"/>
</dbReference>
<evidence type="ECO:0000313" key="2">
    <source>
        <dbReference type="EMBL" id="KAK4729695.1"/>
    </source>
</evidence>
<dbReference type="PANTHER" id="PTHR46148:SF60">
    <property type="entry name" value="CHROMO DOMAIN-CONTAINING PROTEIN"/>
    <property type="match status" value="1"/>
</dbReference>